<evidence type="ECO:0008006" key="5">
    <source>
        <dbReference type="Google" id="ProtNLM"/>
    </source>
</evidence>
<accession>A0A9D1HS79</accession>
<evidence type="ECO:0000256" key="2">
    <source>
        <dbReference type="SAM" id="Phobius"/>
    </source>
</evidence>
<reference evidence="3" key="2">
    <citation type="journal article" date="2021" name="PeerJ">
        <title>Extensive microbial diversity within the chicken gut microbiome revealed by metagenomics and culture.</title>
        <authorList>
            <person name="Gilroy R."/>
            <person name="Ravi A."/>
            <person name="Getino M."/>
            <person name="Pursley I."/>
            <person name="Horton D.L."/>
            <person name="Alikhan N.F."/>
            <person name="Baker D."/>
            <person name="Gharbi K."/>
            <person name="Hall N."/>
            <person name="Watson M."/>
            <person name="Adriaenssens E.M."/>
            <person name="Foster-Nyarko E."/>
            <person name="Jarju S."/>
            <person name="Secka A."/>
            <person name="Antonio M."/>
            <person name="Oren A."/>
            <person name="Chaudhuri R.R."/>
            <person name="La Ragione R."/>
            <person name="Hildebrand F."/>
            <person name="Pallen M.J."/>
        </authorList>
    </citation>
    <scope>NUCLEOTIDE SEQUENCE</scope>
    <source>
        <strain evidence="3">1063</strain>
    </source>
</reference>
<feature type="region of interest" description="Disordered" evidence="1">
    <location>
        <begin position="205"/>
        <end position="290"/>
    </location>
</feature>
<dbReference type="AlphaFoldDB" id="A0A9D1HS79"/>
<feature type="transmembrane region" description="Helical" evidence="2">
    <location>
        <begin position="44"/>
        <end position="67"/>
    </location>
</feature>
<proteinExistence type="predicted"/>
<organism evidence="3 4">
    <name type="scientific">Candidatus Limadaptatus stercorigallinarum</name>
    <dbReference type="NCBI Taxonomy" id="2840845"/>
    <lineage>
        <taxon>Bacteria</taxon>
        <taxon>Bacillati</taxon>
        <taxon>Bacillota</taxon>
        <taxon>Clostridia</taxon>
        <taxon>Eubacteriales</taxon>
        <taxon>Candidatus Limadaptatus</taxon>
    </lineage>
</organism>
<comment type="caution">
    <text evidence="3">The sequence shown here is derived from an EMBL/GenBank/DDBJ whole genome shotgun (WGS) entry which is preliminary data.</text>
</comment>
<keyword evidence="2" id="KW-0472">Membrane</keyword>
<evidence type="ECO:0000313" key="3">
    <source>
        <dbReference type="EMBL" id="HIU20763.1"/>
    </source>
</evidence>
<name>A0A9D1HS79_9FIRM</name>
<feature type="compositionally biased region" description="Acidic residues" evidence="1">
    <location>
        <begin position="240"/>
        <end position="290"/>
    </location>
</feature>
<reference evidence="3" key="1">
    <citation type="submission" date="2020-10" db="EMBL/GenBank/DDBJ databases">
        <authorList>
            <person name="Gilroy R."/>
        </authorList>
    </citation>
    <scope>NUCLEOTIDE SEQUENCE</scope>
    <source>
        <strain evidence="3">1063</strain>
    </source>
</reference>
<evidence type="ECO:0000313" key="4">
    <source>
        <dbReference type="Proteomes" id="UP000824088"/>
    </source>
</evidence>
<keyword evidence="2" id="KW-1133">Transmembrane helix</keyword>
<keyword evidence="2" id="KW-0812">Transmembrane</keyword>
<feature type="compositionally biased region" description="Low complexity" evidence="1">
    <location>
        <begin position="220"/>
        <end position="239"/>
    </location>
</feature>
<gene>
    <name evidence="3" type="ORF">IAD51_00760</name>
</gene>
<feature type="compositionally biased region" description="Acidic residues" evidence="1">
    <location>
        <begin position="205"/>
        <end position="219"/>
    </location>
</feature>
<sequence length="290" mass="31215">MKKNIEKILASAGLIIALVLIVILIVTAFGGIEQSEFDNQLVKGLIITLSVLYLVLAISSLTMLFLGSDAVREITLRSEQGGNCKATLGVIRKLVKETFYGIDGVKTGKVSLIVNEYGVKLKVSVRITDRDVFETETYLRTLLEEVFKGALGFRFHAIEFKIVSLQARFKPDKDKVDAAVAEKVAAHTANYAVVPNLVEHTAAEDTEDGVAETAEEIPAAEESAAVTESAAAESTAAEETAAEESAAEPAENESEAEASDDAPEELKEYDEEDNITEEGAEADADAENEQ</sequence>
<dbReference type="Proteomes" id="UP000824088">
    <property type="component" value="Unassembled WGS sequence"/>
</dbReference>
<protein>
    <recommendedName>
        <fullName evidence="5">Alkaline shock response membrane anchor protein AmaP</fullName>
    </recommendedName>
</protein>
<evidence type="ECO:0000256" key="1">
    <source>
        <dbReference type="SAM" id="MobiDB-lite"/>
    </source>
</evidence>
<feature type="transmembrane region" description="Helical" evidence="2">
    <location>
        <begin position="12"/>
        <end position="32"/>
    </location>
</feature>
<dbReference type="EMBL" id="DVMN01000011">
    <property type="protein sequence ID" value="HIU20763.1"/>
    <property type="molecule type" value="Genomic_DNA"/>
</dbReference>